<proteinExistence type="predicted"/>
<dbReference type="HOGENOM" id="CLU_1837626_0_0_1"/>
<evidence type="ECO:0000313" key="1">
    <source>
        <dbReference type="EnsemblMetazoa" id="SMAR015006-PA"/>
    </source>
</evidence>
<organism evidence="1 2">
    <name type="scientific">Strigamia maritima</name>
    <name type="common">European centipede</name>
    <name type="synonym">Geophilus maritimus</name>
    <dbReference type="NCBI Taxonomy" id="126957"/>
    <lineage>
        <taxon>Eukaryota</taxon>
        <taxon>Metazoa</taxon>
        <taxon>Ecdysozoa</taxon>
        <taxon>Arthropoda</taxon>
        <taxon>Myriapoda</taxon>
        <taxon>Chilopoda</taxon>
        <taxon>Pleurostigmophora</taxon>
        <taxon>Geophilomorpha</taxon>
        <taxon>Linotaeniidae</taxon>
        <taxon>Strigamia</taxon>
    </lineage>
</organism>
<name>T1JMC6_STRMM</name>
<dbReference type="AlphaFoldDB" id="T1JMC6"/>
<protein>
    <submittedName>
        <fullName evidence="1">Uncharacterized protein</fullName>
    </submittedName>
</protein>
<dbReference type="EMBL" id="JH432148">
    <property type="status" value="NOT_ANNOTATED_CDS"/>
    <property type="molecule type" value="Genomic_DNA"/>
</dbReference>
<reference evidence="1" key="2">
    <citation type="submission" date="2015-02" db="UniProtKB">
        <authorList>
            <consortium name="EnsemblMetazoa"/>
        </authorList>
    </citation>
    <scope>IDENTIFICATION</scope>
</reference>
<reference evidence="2" key="1">
    <citation type="submission" date="2011-05" db="EMBL/GenBank/DDBJ databases">
        <authorList>
            <person name="Richards S.R."/>
            <person name="Qu J."/>
            <person name="Jiang H."/>
            <person name="Jhangiani S.N."/>
            <person name="Agravi P."/>
            <person name="Goodspeed R."/>
            <person name="Gross S."/>
            <person name="Mandapat C."/>
            <person name="Jackson L."/>
            <person name="Mathew T."/>
            <person name="Pu L."/>
            <person name="Thornton R."/>
            <person name="Saada N."/>
            <person name="Wilczek-Boney K.B."/>
            <person name="Lee S."/>
            <person name="Kovar C."/>
            <person name="Wu Y."/>
            <person name="Scherer S.E."/>
            <person name="Worley K.C."/>
            <person name="Muzny D.M."/>
            <person name="Gibbs R."/>
        </authorList>
    </citation>
    <scope>NUCLEOTIDE SEQUENCE</scope>
    <source>
        <strain evidence="2">Brora</strain>
    </source>
</reference>
<sequence>MVEPLYDEEPLFYYFAKSPAYIHKNPYYLNPSLLAKRTRLRPLAARLKAARGPISKPFKAAGNGKRIGGNKDGCFTKFANFSIYVEHIIPTIKTVCSPIVTIGAKSSRFQSIIESNVKKRVTPKSYKDIDSVMYIKPKTI</sequence>
<evidence type="ECO:0000313" key="2">
    <source>
        <dbReference type="Proteomes" id="UP000014500"/>
    </source>
</evidence>
<dbReference type="Proteomes" id="UP000014500">
    <property type="component" value="Unassembled WGS sequence"/>
</dbReference>
<dbReference type="EnsemblMetazoa" id="SMAR015006-RA">
    <property type="protein sequence ID" value="SMAR015006-PA"/>
    <property type="gene ID" value="SMAR015006"/>
</dbReference>
<accession>T1JMC6</accession>
<keyword evidence="2" id="KW-1185">Reference proteome</keyword>